<evidence type="ECO:0000313" key="4">
    <source>
        <dbReference type="Proteomes" id="UP000053087"/>
    </source>
</evidence>
<protein>
    <submittedName>
        <fullName evidence="2">DUF3656 domain-containing protein</fullName>
    </submittedName>
</protein>
<evidence type="ECO:0000259" key="1">
    <source>
        <dbReference type="Pfam" id="PF12392"/>
    </source>
</evidence>
<keyword evidence="4" id="KW-1185">Reference proteome</keyword>
<dbReference type="Pfam" id="PF12392">
    <property type="entry name" value="DUF3656"/>
    <property type="match status" value="1"/>
</dbReference>
<reference evidence="3 5" key="3">
    <citation type="journal article" date="2020" name="Biotechnol. Biofuels">
        <title>New insights from the biogas microbiome by comprehensive genome-resolved metagenomics of nearly 1600 species originating from multiple anaerobic digesters.</title>
        <authorList>
            <person name="Campanaro S."/>
            <person name="Treu L."/>
            <person name="Rodriguez-R L.M."/>
            <person name="Kovalovszki A."/>
            <person name="Ziels R.M."/>
            <person name="Maus I."/>
            <person name="Zhu X."/>
            <person name="Kougias P.G."/>
            <person name="Basile A."/>
            <person name="Luo G."/>
            <person name="Schluter A."/>
            <person name="Konstantinidis K.T."/>
            <person name="Angelidaki I."/>
        </authorList>
    </citation>
    <scope>NUCLEOTIDE SEQUENCE [LARGE SCALE GENOMIC DNA]</scope>
    <source>
        <strain evidence="3">AS22ysBPME_46</strain>
    </source>
</reference>
<dbReference type="EMBL" id="JAAYQL010000014">
    <property type="protein sequence ID" value="NLK31717.1"/>
    <property type="molecule type" value="Genomic_DNA"/>
</dbReference>
<dbReference type="AlphaFoldDB" id="A0A660HW56"/>
<proteinExistence type="predicted"/>
<organism evidence="2 4">
    <name type="scientific">Methanosarcina flavescens</name>
    <dbReference type="NCBI Taxonomy" id="1715806"/>
    <lineage>
        <taxon>Archaea</taxon>
        <taxon>Methanobacteriati</taxon>
        <taxon>Methanobacteriota</taxon>
        <taxon>Stenosarchaea group</taxon>
        <taxon>Methanomicrobia</taxon>
        <taxon>Methanosarcinales</taxon>
        <taxon>Methanosarcinaceae</taxon>
        <taxon>Methanosarcina</taxon>
    </lineage>
</organism>
<reference evidence="2 4" key="1">
    <citation type="journal article" date="2016" name="Int. J. Syst. Evol. Microbiol.">
        <title>Methanosarcina flavescens sp. nov., a methanogenic archaeon isolated from a full-scale anaerobic digester.</title>
        <authorList>
            <person name="Kern T."/>
            <person name="Fischer M.A."/>
            <person name="Deppenmeier U."/>
            <person name="Schmitz R.A."/>
            <person name="Rother M."/>
        </authorList>
    </citation>
    <scope>NUCLEOTIDE SEQUENCE [LARGE SCALE GENOMIC DNA]</scope>
    <source>
        <strain evidence="2 4">E03.2</strain>
    </source>
</reference>
<dbReference type="InterPro" id="IPR020988">
    <property type="entry name" value="Pept_U32_collagenase"/>
</dbReference>
<dbReference type="EMBL" id="CP032683">
    <property type="protein sequence ID" value="AYK16482.1"/>
    <property type="molecule type" value="Genomic_DNA"/>
</dbReference>
<evidence type="ECO:0000313" key="3">
    <source>
        <dbReference type="EMBL" id="NLK31717.1"/>
    </source>
</evidence>
<dbReference type="KEGG" id="mfz:AOB57_014010"/>
<dbReference type="Proteomes" id="UP000053087">
    <property type="component" value="Chromosome"/>
</dbReference>
<accession>A0A660HW56</accession>
<feature type="domain" description="Peptidase U32 collagenase" evidence="1">
    <location>
        <begin position="40"/>
        <end position="81"/>
    </location>
</feature>
<sequence>MFATIRGRADAVYLGVGKFNAHQGAKNFNLKDLDAAVKESLGVTPFEAAFIEIEADENIFVLIGVLKNARRKVADLLLEKILSAQKKKQKHPNLEDLNYLCSSENDGSSIRENLMCDFNGIDMR</sequence>
<dbReference type="Proteomes" id="UP000585579">
    <property type="component" value="Unassembled WGS sequence"/>
</dbReference>
<evidence type="ECO:0000313" key="2">
    <source>
        <dbReference type="EMBL" id="AYK16482.1"/>
    </source>
</evidence>
<reference evidence="2" key="2">
    <citation type="submission" date="2018-10" db="EMBL/GenBank/DDBJ databases">
        <authorList>
            <person name="Fischer M.A."/>
            <person name="Kern T."/>
            <person name="Deppenmeier U."/>
            <person name="Schmitz R.A."/>
            <person name="Rother M."/>
        </authorList>
    </citation>
    <scope>NUCLEOTIDE SEQUENCE</scope>
    <source>
        <strain evidence="2">E03.2</strain>
    </source>
</reference>
<name>A0A660HW56_9EURY</name>
<evidence type="ECO:0000313" key="5">
    <source>
        <dbReference type="Proteomes" id="UP000585579"/>
    </source>
</evidence>
<gene>
    <name evidence="2" type="ORF">AOB57_014010</name>
    <name evidence="3" type="ORF">GX302_02415</name>
</gene>